<dbReference type="EMBL" id="BSPQ01000019">
    <property type="protein sequence ID" value="GLS92130.1"/>
    <property type="molecule type" value="Genomic_DNA"/>
</dbReference>
<dbReference type="PANTHER" id="PTHR45766">
    <property type="entry name" value="DNA ANNEALING HELICASE AND ENDONUCLEASE ZRANB3 FAMILY MEMBER"/>
    <property type="match status" value="1"/>
</dbReference>
<feature type="domain" description="Helicase ATP-binding" evidence="10">
    <location>
        <begin position="163"/>
        <end position="332"/>
    </location>
</feature>
<dbReference type="Gene3D" id="3.40.50.300">
    <property type="entry name" value="P-loop containing nucleotide triphosphate hydrolases"/>
    <property type="match status" value="1"/>
</dbReference>
<dbReference type="EC" id="3.6.4.-" evidence="9"/>
<evidence type="ECO:0000256" key="3">
    <source>
        <dbReference type="ARBA" id="ARBA00022806"/>
    </source>
</evidence>
<dbReference type="CDD" id="cd18793">
    <property type="entry name" value="SF2_C_SNF"/>
    <property type="match status" value="1"/>
</dbReference>
<dbReference type="Gene3D" id="2.30.30.140">
    <property type="match status" value="1"/>
</dbReference>
<keyword evidence="13" id="KW-1185">Reference proteome</keyword>
<keyword evidence="5 9" id="KW-0805">Transcription regulation</keyword>
<proteinExistence type="inferred from homology"/>
<evidence type="ECO:0000256" key="4">
    <source>
        <dbReference type="ARBA" id="ARBA00022840"/>
    </source>
</evidence>
<dbReference type="Gene3D" id="6.10.140.2230">
    <property type="match status" value="1"/>
</dbReference>
<dbReference type="InterPro" id="IPR014001">
    <property type="entry name" value="Helicase_ATP-bd"/>
</dbReference>
<dbReference type="Pfam" id="PF00271">
    <property type="entry name" value="Helicase_C"/>
    <property type="match status" value="1"/>
</dbReference>
<dbReference type="CDD" id="cd18011">
    <property type="entry name" value="DEXDc_RapA"/>
    <property type="match status" value="1"/>
</dbReference>
<dbReference type="Gene3D" id="3.40.50.10810">
    <property type="entry name" value="Tandem AAA-ATPase domain"/>
    <property type="match status" value="1"/>
</dbReference>
<dbReference type="InterPro" id="IPR022737">
    <property type="entry name" value="RapA_C"/>
</dbReference>
<comment type="similarity">
    <text evidence="9">Belongs to the SNF2/RAD54 helicase family. RapA subfamily.</text>
</comment>
<evidence type="ECO:0000313" key="13">
    <source>
        <dbReference type="Proteomes" id="UP001157353"/>
    </source>
</evidence>
<dbReference type="SMART" id="SM00490">
    <property type="entry name" value="HELICc"/>
    <property type="match status" value="1"/>
</dbReference>
<dbReference type="Pfam" id="PF00176">
    <property type="entry name" value="SNF2-rel_dom"/>
    <property type="match status" value="1"/>
</dbReference>
<comment type="function">
    <text evidence="9">Transcription regulator that activates transcription by stimulating RNA polymerase (RNAP) recycling in case of stress conditions such as supercoiled DNA or high salt concentrations. Probably acts by releasing the RNAP, when it is trapped or immobilized on tightly supercoiled DNA. Does not activate transcription on linear DNA. Probably not involved in DNA repair.</text>
</comment>
<dbReference type="Proteomes" id="UP001157353">
    <property type="component" value="Unassembled WGS sequence"/>
</dbReference>
<accession>A0ABQ6E4N9</accession>
<dbReference type="Pfam" id="PF12137">
    <property type="entry name" value="RapA_C"/>
    <property type="match status" value="1"/>
</dbReference>
<protein>
    <recommendedName>
        <fullName evidence="9">RNA polymerase-associated protein RapA</fullName>
        <ecNumber evidence="9">3.6.4.-</ecNumber>
    </recommendedName>
    <alternativeName>
        <fullName evidence="9">ATP-dependent helicase HepA</fullName>
    </alternativeName>
</protein>
<dbReference type="InterPro" id="IPR038718">
    <property type="entry name" value="SNF2-like_sf"/>
</dbReference>
<dbReference type="HAMAP" id="MF_01821">
    <property type="entry name" value="Helicase_RapA"/>
    <property type="match status" value="1"/>
</dbReference>
<name>A0ABQ6E4N9_9GAMM</name>
<evidence type="ECO:0000259" key="10">
    <source>
        <dbReference type="PROSITE" id="PS51192"/>
    </source>
</evidence>
<feature type="binding site" evidence="9">
    <location>
        <begin position="176"/>
        <end position="183"/>
    </location>
    <ligand>
        <name>ATP</name>
        <dbReference type="ChEBI" id="CHEBI:30616"/>
    </ligand>
</feature>
<dbReference type="SMART" id="SM00487">
    <property type="entry name" value="DEXDc"/>
    <property type="match status" value="1"/>
</dbReference>
<dbReference type="InterPro" id="IPR023949">
    <property type="entry name" value="Helicase_RapA"/>
</dbReference>
<dbReference type="InterPro" id="IPR057342">
    <property type="entry name" value="DEXDc_RapA"/>
</dbReference>
<comment type="caution">
    <text evidence="12">The sequence shown here is derived from an EMBL/GenBank/DDBJ whole genome shotgun (WGS) entry which is preliminary data.</text>
</comment>
<evidence type="ECO:0000256" key="8">
    <source>
        <dbReference type="ARBA" id="ARBA00023163"/>
    </source>
</evidence>
<evidence type="ECO:0000313" key="12">
    <source>
        <dbReference type="EMBL" id="GLS92130.1"/>
    </source>
</evidence>
<keyword evidence="4 9" id="KW-0067">ATP-binding</keyword>
<evidence type="ECO:0000256" key="9">
    <source>
        <dbReference type="HAMAP-Rule" id="MF_01821"/>
    </source>
</evidence>
<evidence type="ECO:0000256" key="2">
    <source>
        <dbReference type="ARBA" id="ARBA00022801"/>
    </source>
</evidence>
<dbReference type="InterPro" id="IPR040766">
    <property type="entry name" value="Tudor_2_RapA"/>
</dbReference>
<dbReference type="InterPro" id="IPR027417">
    <property type="entry name" value="P-loop_NTPase"/>
</dbReference>
<evidence type="ECO:0000256" key="6">
    <source>
        <dbReference type="ARBA" id="ARBA00023125"/>
    </source>
</evidence>
<feature type="short sequence motif" description="DEAH box" evidence="9">
    <location>
        <begin position="278"/>
        <end position="281"/>
    </location>
</feature>
<dbReference type="SUPFAM" id="SSF52540">
    <property type="entry name" value="P-loop containing nucleoside triphosphate hydrolases"/>
    <property type="match status" value="2"/>
</dbReference>
<reference evidence="13" key="1">
    <citation type="journal article" date="2019" name="Int. J. Syst. Evol. Microbiol.">
        <title>The Global Catalogue of Microorganisms (GCM) 10K type strain sequencing project: providing services to taxonomists for standard genome sequencing and annotation.</title>
        <authorList>
            <consortium name="The Broad Institute Genomics Platform"/>
            <consortium name="The Broad Institute Genome Sequencing Center for Infectious Disease"/>
            <person name="Wu L."/>
            <person name="Ma J."/>
        </authorList>
    </citation>
    <scope>NUCLEOTIDE SEQUENCE [LARGE SCALE GENOMIC DNA]</scope>
    <source>
        <strain evidence="13">NBRC 103166</strain>
    </source>
</reference>
<dbReference type="NCBIfam" id="NF003426">
    <property type="entry name" value="PRK04914.1"/>
    <property type="match status" value="1"/>
</dbReference>
<sequence>MTFSLGQRWISDAESELGLGTIVAIEGRMLTLLFAASGEQRLYSIAEAPVTRVRFNIGDEIISHDESKILVTDIDDEGELITYIGTSVATGEPVRLKETFLNNFIKFNKPQDKLFAGQIDKFDRFGLRYKALTNQHTQQKSNLRGLLGPRVDLIPHQFYIAEEVGQRHAPRILLADEVGLGKTIEAGLIIHQQIITGRAKRVLIVLPENLQHQWLVEMMRRFNLHFSIFDDSRCSEAYADAVNPFDTEQLVLCSINLLRKKVHFENALEAEWDLLIVDEAHHLIWDKEKPSREYQVIEALAQETPGVLLLTATPDQLGHESHFARLRLLDPNRFYDYQKFVDEELGYKPVVDAVNQLLDNQPLSNEAQNSITDLLSERDIQPLLKVIEDLPPGDSERSQAERELISNLLDRHGTGRLLFRNTRSAIKGFPKRILKSIALPLPEQYKTAMKVSKMLPSGTIEEQAFSALYPEQMYQTFEGGTSNSWCAFDPRISWLIDLIQQNKDEKILIIAAQAETALALEEALRTREAIKAAVFHEGLSLVERDKAAAYFAQVENGAQVMLCSEIGSEGRNFQFAHHLVLFDLPINPDLLEQRIGRLDRIGQRCDIQIYTPYLKDTAQEHLQQWYENGLSAFTQTTPTGHTIYELVKNDLINLLATGENNNGEFDKLIQITSSENSKLKAQLEQGRDRLLEINSSGVLHESNLLDDITEIDQLPDFTTFALQLFDVVGVQQEDQSEHCLVLRPTDHMLTSDFPGLPEEGATVTFNRQTALSRDDVHYLSWEHPMITGGMEMILSSDTGTTSVAILKNNSLPPASTFLELIYVVEAINTDNAQLSRFLPTTPIRLLLDKNGKNLGKNVTFDSFERQLSPVNRHISRKIANTSQPLIHQLIKDALPTAQTLMADILLDAKTNMQQTLQGERDRLQALQAVNPNIREDEVQFIRDQQTNFEQILDQTQLKLDSLRFIVSTQA</sequence>
<keyword evidence="1 9" id="KW-0547">Nucleotide-binding</keyword>
<dbReference type="Pfam" id="PF18337">
    <property type="entry name" value="Tudor_RapA"/>
    <property type="match status" value="1"/>
</dbReference>
<dbReference type="PANTHER" id="PTHR45766:SF6">
    <property type="entry name" value="SWI_SNF-RELATED MATRIX-ASSOCIATED ACTIN-DEPENDENT REGULATOR OF CHROMATIN SUBFAMILY A-LIKE PROTEIN 1"/>
    <property type="match status" value="1"/>
</dbReference>
<keyword evidence="8 9" id="KW-0804">Transcription</keyword>
<evidence type="ECO:0000259" key="11">
    <source>
        <dbReference type="PROSITE" id="PS51194"/>
    </source>
</evidence>
<dbReference type="InterPro" id="IPR040765">
    <property type="entry name" value="Tudor_1_RapA"/>
</dbReference>
<organism evidence="12 13">
    <name type="scientific">Psychromonas marina</name>
    <dbReference type="NCBI Taxonomy" id="88364"/>
    <lineage>
        <taxon>Bacteria</taxon>
        <taxon>Pseudomonadati</taxon>
        <taxon>Pseudomonadota</taxon>
        <taxon>Gammaproteobacteria</taxon>
        <taxon>Alteromonadales</taxon>
        <taxon>Psychromonadaceae</taxon>
        <taxon>Psychromonas</taxon>
    </lineage>
</organism>
<keyword evidence="2 9" id="KW-0378">Hydrolase</keyword>
<dbReference type="Gene3D" id="2.30.30.930">
    <property type="match status" value="1"/>
</dbReference>
<dbReference type="Pfam" id="PF18339">
    <property type="entry name" value="Tudor_1_RapA"/>
    <property type="match status" value="1"/>
</dbReference>
<keyword evidence="6 9" id="KW-0238">DNA-binding</keyword>
<dbReference type="Gene3D" id="6.10.140.1500">
    <property type="match status" value="1"/>
</dbReference>
<dbReference type="InterPro" id="IPR001650">
    <property type="entry name" value="Helicase_C-like"/>
</dbReference>
<keyword evidence="3 9" id="KW-0347">Helicase</keyword>
<dbReference type="PROSITE" id="PS51194">
    <property type="entry name" value="HELICASE_CTER"/>
    <property type="match status" value="1"/>
</dbReference>
<dbReference type="InterPro" id="IPR049730">
    <property type="entry name" value="SNF2/RAD54-like_C"/>
</dbReference>
<dbReference type="Gene3D" id="3.30.360.80">
    <property type="match status" value="1"/>
</dbReference>
<comment type="subunit">
    <text evidence="9">Interacts with the RNAP. Has a higher affinity for the core RNAP than for the holoenzyme. Its ATPase activity is stimulated by binding to RNAP.</text>
</comment>
<dbReference type="RefSeq" id="WP_284205226.1">
    <property type="nucleotide sequence ID" value="NZ_BSPQ01000019.1"/>
</dbReference>
<dbReference type="PROSITE" id="PS51192">
    <property type="entry name" value="HELICASE_ATP_BIND_1"/>
    <property type="match status" value="1"/>
</dbReference>
<evidence type="ECO:0000256" key="7">
    <source>
        <dbReference type="ARBA" id="ARBA00023159"/>
    </source>
</evidence>
<keyword evidence="7 9" id="KW-0010">Activator</keyword>
<evidence type="ECO:0000256" key="5">
    <source>
        <dbReference type="ARBA" id="ARBA00023015"/>
    </source>
</evidence>
<gene>
    <name evidence="9 12" type="primary">rapA</name>
    <name evidence="12" type="ORF">GCM10007916_32000</name>
</gene>
<dbReference type="InterPro" id="IPR000330">
    <property type="entry name" value="SNF2_N"/>
</dbReference>
<feature type="domain" description="Helicase C-terminal" evidence="11">
    <location>
        <begin position="491"/>
        <end position="645"/>
    </location>
</feature>
<evidence type="ECO:0000256" key="1">
    <source>
        <dbReference type="ARBA" id="ARBA00022741"/>
    </source>
</evidence>